<feature type="transmembrane region" description="Helical" evidence="8">
    <location>
        <begin position="133"/>
        <end position="154"/>
    </location>
</feature>
<keyword evidence="6 8" id="KW-1133">Transmembrane helix</keyword>
<organism evidence="9 10">
    <name type="scientific">Apibacter muscae</name>
    <dbReference type="NCBI Taxonomy" id="2509004"/>
    <lineage>
        <taxon>Bacteria</taxon>
        <taxon>Pseudomonadati</taxon>
        <taxon>Bacteroidota</taxon>
        <taxon>Flavobacteriia</taxon>
        <taxon>Flavobacteriales</taxon>
        <taxon>Weeksellaceae</taxon>
        <taxon>Apibacter</taxon>
    </lineage>
</organism>
<comment type="caution">
    <text evidence="9">The sequence shown here is derived from an EMBL/GenBank/DDBJ whole genome shotgun (WGS) entry which is preliminary data.</text>
</comment>
<feature type="transmembrane region" description="Helical" evidence="8">
    <location>
        <begin position="207"/>
        <end position="230"/>
    </location>
</feature>
<evidence type="ECO:0000256" key="6">
    <source>
        <dbReference type="ARBA" id="ARBA00022989"/>
    </source>
</evidence>
<evidence type="ECO:0000256" key="5">
    <source>
        <dbReference type="ARBA" id="ARBA00022692"/>
    </source>
</evidence>
<dbReference type="AlphaFoldDB" id="A0A563D7V8"/>
<accession>A0A563D7V8</accession>
<keyword evidence="4" id="KW-1003">Cell membrane</keyword>
<feature type="transmembrane region" description="Helical" evidence="8">
    <location>
        <begin position="103"/>
        <end position="127"/>
    </location>
</feature>
<dbReference type="PANTHER" id="PTHR30472">
    <property type="entry name" value="FERRIC ENTEROBACTIN TRANSPORT SYSTEM PERMEASE PROTEIN"/>
    <property type="match status" value="1"/>
</dbReference>
<protein>
    <submittedName>
        <fullName evidence="9">Iron ABC transporter permease</fullName>
    </submittedName>
</protein>
<evidence type="ECO:0000256" key="2">
    <source>
        <dbReference type="ARBA" id="ARBA00007935"/>
    </source>
</evidence>
<proteinExistence type="inferred from homology"/>
<evidence type="ECO:0000256" key="7">
    <source>
        <dbReference type="ARBA" id="ARBA00023136"/>
    </source>
</evidence>
<gene>
    <name evidence="9" type="ORF">ETU09_10390</name>
</gene>
<feature type="transmembrane region" description="Helical" evidence="8">
    <location>
        <begin position="74"/>
        <end position="91"/>
    </location>
</feature>
<dbReference type="GO" id="GO:0022857">
    <property type="term" value="F:transmembrane transporter activity"/>
    <property type="evidence" value="ECO:0007669"/>
    <property type="project" value="InterPro"/>
</dbReference>
<dbReference type="OrthoDB" id="9811721at2"/>
<keyword evidence="7 8" id="KW-0472">Membrane</keyword>
<keyword evidence="3" id="KW-0813">Transport</keyword>
<dbReference type="Proteomes" id="UP000319499">
    <property type="component" value="Unassembled WGS sequence"/>
</dbReference>
<feature type="transmembrane region" description="Helical" evidence="8">
    <location>
        <begin position="166"/>
        <end position="187"/>
    </location>
</feature>
<dbReference type="InterPro" id="IPR000522">
    <property type="entry name" value="ABC_transptr_permease_BtuC"/>
</dbReference>
<feature type="transmembrane region" description="Helical" evidence="8">
    <location>
        <begin position="299"/>
        <end position="316"/>
    </location>
</feature>
<dbReference type="InterPro" id="IPR037294">
    <property type="entry name" value="ABC_BtuC-like"/>
</dbReference>
<feature type="transmembrane region" description="Helical" evidence="8">
    <location>
        <begin position="270"/>
        <end position="287"/>
    </location>
</feature>
<keyword evidence="5 8" id="KW-0812">Transmembrane</keyword>
<comment type="similarity">
    <text evidence="2">Belongs to the binding-protein-dependent transport system permease family. FecCD subfamily.</text>
</comment>
<evidence type="ECO:0000256" key="8">
    <source>
        <dbReference type="SAM" id="Phobius"/>
    </source>
</evidence>
<dbReference type="CDD" id="cd06550">
    <property type="entry name" value="TM_ABC_iron-siderophores_like"/>
    <property type="match status" value="1"/>
</dbReference>
<evidence type="ECO:0000313" key="9">
    <source>
        <dbReference type="EMBL" id="TWP26103.1"/>
    </source>
</evidence>
<sequence>MLYKIIKNKTFKIIYICSVFSNKFIILLVVLVLFCTSLIFINLLTGYENISLCDLFLSEDETKRLIISYRFNKIFAVVLAGISLPVSGFLLQELFKNPLAESSILGISSASALSVSLIIFIGGSYWLLEYPLLSNWMLAIGAFLGALIVSIFLLLTIKKIKNISMFIIIGFLISSFCGSIISMLQFYSQSEKLKQYVFWSFGSFEGLTSMQLIIYALFIVLGLFLALISVKNLTGFLLGEEYAKVLGVSVISMKACIILSVCFLSGSTTAMLGPIVFIGIIIPHFCRQIWNPASLWNQLILNMGVGVAFMLTVSLIMSYTQLPVNILSSLIGVPTIFFMIFKTQLKNNLY</sequence>
<feature type="transmembrane region" description="Helical" evidence="8">
    <location>
        <begin position="322"/>
        <end position="341"/>
    </location>
</feature>
<dbReference type="Pfam" id="PF01032">
    <property type="entry name" value="FecCD"/>
    <property type="match status" value="1"/>
</dbReference>
<evidence type="ECO:0000256" key="3">
    <source>
        <dbReference type="ARBA" id="ARBA00022448"/>
    </source>
</evidence>
<evidence type="ECO:0000313" key="10">
    <source>
        <dbReference type="Proteomes" id="UP000319499"/>
    </source>
</evidence>
<dbReference type="GO" id="GO:0005886">
    <property type="term" value="C:plasma membrane"/>
    <property type="evidence" value="ECO:0007669"/>
    <property type="project" value="UniProtKB-SubCell"/>
</dbReference>
<dbReference type="PANTHER" id="PTHR30472:SF41">
    <property type="entry name" value="TRANSPORT SYSTEM PERMEASE PROTEIN"/>
    <property type="match status" value="1"/>
</dbReference>
<keyword evidence="10" id="KW-1185">Reference proteome</keyword>
<evidence type="ECO:0000256" key="4">
    <source>
        <dbReference type="ARBA" id="ARBA00022475"/>
    </source>
</evidence>
<feature type="transmembrane region" description="Helical" evidence="8">
    <location>
        <begin position="12"/>
        <end position="41"/>
    </location>
</feature>
<name>A0A563D7V8_9FLAO</name>
<comment type="subcellular location">
    <subcellularLocation>
        <location evidence="1">Cell membrane</location>
        <topology evidence="1">Multi-pass membrane protein</topology>
    </subcellularLocation>
</comment>
<dbReference type="SUPFAM" id="SSF81345">
    <property type="entry name" value="ABC transporter involved in vitamin B12 uptake, BtuC"/>
    <property type="match status" value="1"/>
</dbReference>
<dbReference type="EMBL" id="SELH01000026">
    <property type="protein sequence ID" value="TWP26103.1"/>
    <property type="molecule type" value="Genomic_DNA"/>
</dbReference>
<reference evidence="9 10" key="1">
    <citation type="submission" date="2019-02" db="EMBL/GenBank/DDBJ databases">
        <title>Apibacter muscae sp. nov.: a novel member of the house fly microbiota.</title>
        <authorList>
            <person name="Park R."/>
        </authorList>
    </citation>
    <scope>NUCLEOTIDE SEQUENCE [LARGE SCALE GENOMIC DNA]</scope>
    <source>
        <strain evidence="9 10">AL1</strain>
    </source>
</reference>
<dbReference type="GO" id="GO:0033214">
    <property type="term" value="P:siderophore-iron import into cell"/>
    <property type="evidence" value="ECO:0007669"/>
    <property type="project" value="TreeGrafter"/>
</dbReference>
<evidence type="ECO:0000256" key="1">
    <source>
        <dbReference type="ARBA" id="ARBA00004651"/>
    </source>
</evidence>
<dbReference type="Gene3D" id="1.10.3470.10">
    <property type="entry name" value="ABC transporter involved in vitamin B12 uptake, BtuC"/>
    <property type="match status" value="1"/>
</dbReference>